<dbReference type="Proteomes" id="UP000789702">
    <property type="component" value="Unassembled WGS sequence"/>
</dbReference>
<sequence length="487" mass="55788">MSTPQSSSSKFGKCPKCSLPRFYYNWCRQCEFYAYQTFYPKWTCQNQDIDLVIKSIQANAVFEYKDGAQDPQMPKWERSGPKKVTLKSLSGSQNVKSQFFEELRILSRHIPSNNTYTISGLLRCYGITRDPKTHEFMMVFQHCSQYDLQTYLSRLPYTTFPQSHKLISQIVGGLKEIHESGLIHKNLHSGNILIDENGDAYIGDTGLCKPVDPAKIRRSSEPIKLTFQIVNNNLRPIMIEDMPTEYKKLISSCLDSDPLNRPSIEVIEKVLNEMICESGMNGISGEFCEIGLEVGIKGNGGIRRVLYQERQRIMPHRKAKYISRLIPMLNNKTDVNEIKSGLLQLQNSRNGSHDLTNKPDSRTAGDRHVNSPRTSSQSSPPRNSLISHVLENKQSSVVILNSAGNKQRESCIFTLSKQSPEIYYENFRESREWLFPTNNHIQKLQTAAAYQRISNMNKCLIPKDEDFRMYTGFTGQTEIRVNLEQNQ</sequence>
<keyword evidence="2" id="KW-1185">Reference proteome</keyword>
<accession>A0ACA9KRB7</accession>
<evidence type="ECO:0000313" key="2">
    <source>
        <dbReference type="Proteomes" id="UP000789702"/>
    </source>
</evidence>
<gene>
    <name evidence="1" type="ORF">DHETER_LOCUS2388</name>
</gene>
<reference evidence="1" key="1">
    <citation type="submission" date="2021-06" db="EMBL/GenBank/DDBJ databases">
        <authorList>
            <person name="Kallberg Y."/>
            <person name="Tangrot J."/>
            <person name="Rosling A."/>
        </authorList>
    </citation>
    <scope>NUCLEOTIDE SEQUENCE</scope>
    <source>
        <strain evidence="1">IL203A</strain>
    </source>
</reference>
<comment type="caution">
    <text evidence="1">The sequence shown here is derived from an EMBL/GenBank/DDBJ whole genome shotgun (WGS) entry which is preliminary data.</text>
</comment>
<dbReference type="EMBL" id="CAJVPU010001717">
    <property type="protein sequence ID" value="CAG8486971.1"/>
    <property type="molecule type" value="Genomic_DNA"/>
</dbReference>
<proteinExistence type="predicted"/>
<protein>
    <submittedName>
        <fullName evidence="1">5198_t:CDS:1</fullName>
    </submittedName>
</protein>
<organism evidence="1 2">
    <name type="scientific">Dentiscutata heterogama</name>
    <dbReference type="NCBI Taxonomy" id="1316150"/>
    <lineage>
        <taxon>Eukaryota</taxon>
        <taxon>Fungi</taxon>
        <taxon>Fungi incertae sedis</taxon>
        <taxon>Mucoromycota</taxon>
        <taxon>Glomeromycotina</taxon>
        <taxon>Glomeromycetes</taxon>
        <taxon>Diversisporales</taxon>
        <taxon>Gigasporaceae</taxon>
        <taxon>Dentiscutata</taxon>
    </lineage>
</organism>
<name>A0ACA9KRB7_9GLOM</name>
<evidence type="ECO:0000313" key="1">
    <source>
        <dbReference type="EMBL" id="CAG8486971.1"/>
    </source>
</evidence>